<evidence type="ECO:0000256" key="7">
    <source>
        <dbReference type="ARBA" id="ARBA00022670"/>
    </source>
</evidence>
<evidence type="ECO:0000256" key="9">
    <source>
        <dbReference type="ARBA" id="ARBA00022801"/>
    </source>
</evidence>
<evidence type="ECO:0000313" key="18">
    <source>
        <dbReference type="Proteomes" id="UP000253529"/>
    </source>
</evidence>
<dbReference type="InterPro" id="IPR012779">
    <property type="entry name" value="Peptidase_M1_pepN"/>
</dbReference>
<dbReference type="Pfam" id="PF01433">
    <property type="entry name" value="Peptidase_M1"/>
    <property type="match status" value="1"/>
</dbReference>
<dbReference type="PANTHER" id="PTHR46322">
    <property type="entry name" value="PUROMYCIN-SENSITIVE AMINOPEPTIDASE"/>
    <property type="match status" value="1"/>
</dbReference>
<keyword evidence="9" id="KW-0378">Hydrolase</keyword>
<keyword evidence="11" id="KW-0482">Metalloprotease</keyword>
<comment type="catalytic activity">
    <reaction evidence="1">
        <text>Release of an N-terminal amino acid, Xaa-|-Yaa- from a peptide, amide or arylamide. Xaa is preferably Ala, but may be most amino acids including Pro (slow action). When a terminal hydrophobic residue is followed by a prolyl residue, the two may be released as an intact Xaa-Pro dipeptide.</text>
        <dbReference type="EC" id="3.4.11.2"/>
    </reaction>
</comment>
<evidence type="ECO:0000256" key="5">
    <source>
        <dbReference type="ARBA" id="ARBA00015611"/>
    </source>
</evidence>
<evidence type="ECO:0000256" key="4">
    <source>
        <dbReference type="ARBA" id="ARBA00012564"/>
    </source>
</evidence>
<feature type="domain" description="Peptidase M1 membrane alanine aminopeptidase" evidence="13">
    <location>
        <begin position="232"/>
        <end position="446"/>
    </location>
</feature>
<dbReference type="Proteomes" id="UP000253529">
    <property type="component" value="Unassembled WGS sequence"/>
</dbReference>
<dbReference type="AlphaFoldDB" id="A0A366EXK3"/>
<dbReference type="GO" id="GO:0006508">
    <property type="term" value="P:proteolysis"/>
    <property type="evidence" value="ECO:0007669"/>
    <property type="project" value="UniProtKB-UniRule"/>
</dbReference>
<dbReference type="Gene3D" id="3.30.2010.30">
    <property type="match status" value="1"/>
</dbReference>
<dbReference type="InterPro" id="IPR001930">
    <property type="entry name" value="Peptidase_M1"/>
</dbReference>
<reference evidence="17 18" key="1">
    <citation type="submission" date="2018-06" db="EMBL/GenBank/DDBJ databases">
        <title>Genomic Encyclopedia of Type Strains, Phase IV (KMG-IV): sequencing the most valuable type-strain genomes for metagenomic binning, comparative biology and taxonomic classification.</title>
        <authorList>
            <person name="Goeker M."/>
        </authorList>
    </citation>
    <scope>NUCLEOTIDE SEQUENCE [LARGE SCALE GENOMIC DNA]</scope>
    <source>
        <strain evidence="17 18">DSM 24875</strain>
    </source>
</reference>
<comment type="caution">
    <text evidence="17">The sequence shown here is derived from an EMBL/GenBank/DDBJ whole genome shotgun (WGS) entry which is preliminary data.</text>
</comment>
<sequence>MRTSVGQPVRLVDYRVPDFLIDEVDLDVSLDRTATRVVSTLIIRPNPAASDGAALTLDGDELTLVSAHLDGAPLDPEAFQATPAQFVLPNPPRGRFTLTIETRLDPASNTKLMGLYRSGSAYCTQCEAEGFRRITYFLDRPDVLSTYRVRIEADREEAPVLLGNGNLEGKGEAETAGRHWALWTDPHKKPCYLFALVAGDLAHISDAFVTASGRKVDLAIFTEHGREERARYAMEALKRAMAWDEKAYGREYDLDVFNIVAVSDFNMGAMENKGLNVFNDKYVLASQETATDDDYANIEGVIAHEYFHNWTGNRITCRDWFQLCLKEGLTVFRDQEFSADMRSRPVKRISEVRGLRAAQFPEDAGPLAHNVRPEVYSEISNFYTATVYQKGAEVVRMLKRLVGDEAFRAGMDAYFHRYDGQAATVEQFVGCFAEVSGRDLDRFMRWYRQAGTPKVTVRTAHDPAARTYRLEIAQSLAPTPGQPTKLPATMPLALGLVDPEGGDLPLVSADASEAELASGVFVLDDAERVIVFRDVARRPALSFLRGFSAPVTVDDDLTEQDLAVLSRHDPDHFNRWQALQSLVTRVLLRGVKAIRAGRAPERNAALVAAFGALIDDARAGRIDPAFAALSLALPTEADIAREIGENVDPDAIYAARKSLRGALGRKHGDALADLHDWLADARPFSPDAESAGRRALRNIALALYADGNIIDGLARAHRQLRDADNMTERFGALTQIVLKPSSAREHTSDAFSRRYAMEPLILDKWFALQAHIPERETLDRVRGLMSHRAFSMSNPNRVRALIGGFTGNHTQFNRPDGEGYAFLEEIVVGLDPTNPQVAARLLTAMRSWRSLEEIRRGHAEAMLRRIAVLPSLSPDVRDIVTRSLG</sequence>
<dbReference type="EMBL" id="QNRK01000031">
    <property type="protein sequence ID" value="RBP06440.1"/>
    <property type="molecule type" value="Genomic_DNA"/>
</dbReference>
<dbReference type="RefSeq" id="WP_113891637.1">
    <property type="nucleotide sequence ID" value="NZ_QNRK01000031.1"/>
</dbReference>
<dbReference type="InterPro" id="IPR024601">
    <property type="entry name" value="Peptidase_M1_pepN_C"/>
</dbReference>
<keyword evidence="8" id="KW-0479">Metal-binding</keyword>
<dbReference type="InterPro" id="IPR014782">
    <property type="entry name" value="Peptidase_M1_dom"/>
</dbReference>
<evidence type="ECO:0000259" key="15">
    <source>
        <dbReference type="Pfam" id="PF17432"/>
    </source>
</evidence>
<dbReference type="InterPro" id="IPR035414">
    <property type="entry name" value="Peptidase_M1_pepN_Ig-like"/>
</dbReference>
<evidence type="ECO:0000256" key="3">
    <source>
        <dbReference type="ARBA" id="ARBA00010136"/>
    </source>
</evidence>
<evidence type="ECO:0000259" key="13">
    <source>
        <dbReference type="Pfam" id="PF01433"/>
    </source>
</evidence>
<dbReference type="SUPFAM" id="SSF63737">
    <property type="entry name" value="Leukotriene A4 hydrolase N-terminal domain"/>
    <property type="match status" value="1"/>
</dbReference>
<keyword evidence="7" id="KW-0645">Protease</keyword>
<comment type="similarity">
    <text evidence="3">Belongs to the peptidase M1 family.</text>
</comment>
<evidence type="ECO:0000256" key="12">
    <source>
        <dbReference type="NCBIfam" id="TIGR02414"/>
    </source>
</evidence>
<proteinExistence type="inferred from homology"/>
<dbReference type="Pfam" id="PF17900">
    <property type="entry name" value="Peptidase_M1_N"/>
    <property type="match status" value="1"/>
</dbReference>
<dbReference type="SUPFAM" id="SSF55486">
    <property type="entry name" value="Metalloproteases ('zincins'), catalytic domain"/>
    <property type="match status" value="1"/>
</dbReference>
<evidence type="ECO:0000259" key="16">
    <source>
        <dbReference type="Pfam" id="PF17900"/>
    </source>
</evidence>
<evidence type="ECO:0000256" key="10">
    <source>
        <dbReference type="ARBA" id="ARBA00022833"/>
    </source>
</evidence>
<evidence type="ECO:0000256" key="1">
    <source>
        <dbReference type="ARBA" id="ARBA00000098"/>
    </source>
</evidence>
<evidence type="ECO:0000256" key="11">
    <source>
        <dbReference type="ARBA" id="ARBA00023049"/>
    </source>
</evidence>
<dbReference type="Gene3D" id="2.60.40.1730">
    <property type="entry name" value="tricorn interacting facor f3 domain"/>
    <property type="match status" value="1"/>
</dbReference>
<accession>A0A366EXK3</accession>
<comment type="cofactor">
    <cofactor evidence="2">
        <name>Zn(2+)</name>
        <dbReference type="ChEBI" id="CHEBI:29105"/>
    </cofactor>
</comment>
<dbReference type="PRINTS" id="PR00756">
    <property type="entry name" value="ALADIPTASE"/>
</dbReference>
<dbReference type="GO" id="GO:0008237">
    <property type="term" value="F:metallopeptidase activity"/>
    <property type="evidence" value="ECO:0007669"/>
    <property type="project" value="UniProtKB-UniRule"/>
</dbReference>
<feature type="domain" description="Peptidase M1 alanyl aminopeptidase C-terminal" evidence="15">
    <location>
        <begin position="560"/>
        <end position="884"/>
    </location>
</feature>
<gene>
    <name evidence="17" type="ORF">DFR50_13160</name>
</gene>
<dbReference type="Gene3D" id="1.25.50.10">
    <property type="entry name" value="Peptidase M1, alanyl aminopeptidase, C-terminal domain"/>
    <property type="match status" value="1"/>
</dbReference>
<dbReference type="Gene3D" id="2.60.40.1840">
    <property type="match status" value="1"/>
</dbReference>
<dbReference type="PANTHER" id="PTHR46322:SF1">
    <property type="entry name" value="PUROMYCIN-SENSITIVE AMINOPEPTIDASE"/>
    <property type="match status" value="1"/>
</dbReference>
<dbReference type="Gene3D" id="1.10.390.10">
    <property type="entry name" value="Neutral Protease Domain 2"/>
    <property type="match status" value="1"/>
</dbReference>
<dbReference type="NCBIfam" id="TIGR02414">
    <property type="entry name" value="pepN_proteo"/>
    <property type="match status" value="1"/>
</dbReference>
<dbReference type="GO" id="GO:0008270">
    <property type="term" value="F:zinc ion binding"/>
    <property type="evidence" value="ECO:0007669"/>
    <property type="project" value="InterPro"/>
</dbReference>
<protein>
    <recommendedName>
        <fullName evidence="5 12">Aminopeptidase N</fullName>
        <ecNumber evidence="4 12">3.4.11.2</ecNumber>
    </recommendedName>
</protein>
<evidence type="ECO:0000259" key="14">
    <source>
        <dbReference type="Pfam" id="PF11940"/>
    </source>
</evidence>
<feature type="domain" description="Aminopeptidase N-like N-terminal" evidence="16">
    <location>
        <begin position="25"/>
        <end position="193"/>
    </location>
</feature>
<dbReference type="OrthoDB" id="100605at2"/>
<dbReference type="FunFam" id="3.30.2010.30:FF:000002">
    <property type="entry name" value="Putative aminopeptidase N"/>
    <property type="match status" value="1"/>
</dbReference>
<dbReference type="EC" id="3.4.11.2" evidence="4 12"/>
<keyword evidence="10" id="KW-0862">Zinc</keyword>
<dbReference type="InterPro" id="IPR045357">
    <property type="entry name" value="Aminopeptidase_N-like_N"/>
</dbReference>
<dbReference type="Pfam" id="PF11940">
    <property type="entry name" value="DUF3458"/>
    <property type="match status" value="1"/>
</dbReference>
<keyword evidence="6 17" id="KW-0031">Aminopeptidase</keyword>
<dbReference type="InterPro" id="IPR027268">
    <property type="entry name" value="Peptidase_M4/M1_CTD_sf"/>
</dbReference>
<dbReference type="CDD" id="cd09600">
    <property type="entry name" value="M1_APN"/>
    <property type="match status" value="1"/>
</dbReference>
<feature type="domain" description="Peptidase M1 alanyl aminopeptidase Ig-like fold" evidence="14">
    <location>
        <begin position="451"/>
        <end position="555"/>
    </location>
</feature>
<organism evidence="17 18">
    <name type="scientific">Roseiarcus fermentans</name>
    <dbReference type="NCBI Taxonomy" id="1473586"/>
    <lineage>
        <taxon>Bacteria</taxon>
        <taxon>Pseudomonadati</taxon>
        <taxon>Pseudomonadota</taxon>
        <taxon>Alphaproteobacteria</taxon>
        <taxon>Hyphomicrobiales</taxon>
        <taxon>Roseiarcaceae</taxon>
        <taxon>Roseiarcus</taxon>
    </lineage>
</organism>
<evidence type="ECO:0000313" key="17">
    <source>
        <dbReference type="EMBL" id="RBP06440.1"/>
    </source>
</evidence>
<dbReference type="InterPro" id="IPR042097">
    <property type="entry name" value="Aminopeptidase_N-like_N_sf"/>
</dbReference>
<name>A0A366EXK3_9HYPH</name>
<evidence type="ECO:0000256" key="8">
    <source>
        <dbReference type="ARBA" id="ARBA00022723"/>
    </source>
</evidence>
<dbReference type="GO" id="GO:0016285">
    <property type="term" value="F:alanyl aminopeptidase activity"/>
    <property type="evidence" value="ECO:0007669"/>
    <property type="project" value="UniProtKB-EC"/>
</dbReference>
<dbReference type="Pfam" id="PF17432">
    <property type="entry name" value="DUF3458_C"/>
    <property type="match status" value="1"/>
</dbReference>
<evidence type="ECO:0000256" key="6">
    <source>
        <dbReference type="ARBA" id="ARBA00022438"/>
    </source>
</evidence>
<evidence type="ECO:0000256" key="2">
    <source>
        <dbReference type="ARBA" id="ARBA00001947"/>
    </source>
</evidence>
<dbReference type="InterPro" id="IPR038438">
    <property type="entry name" value="PepN_Ig-like_sf"/>
</dbReference>
<dbReference type="InterPro" id="IPR037144">
    <property type="entry name" value="Peptidase_M1_pepN_C_sf"/>
</dbReference>
<keyword evidence="18" id="KW-1185">Reference proteome</keyword>